<organism evidence="2 3">
    <name type="scientific">Acidithiobacillus concretivorus</name>
    <dbReference type="NCBI Taxonomy" id="3063952"/>
    <lineage>
        <taxon>Bacteria</taxon>
        <taxon>Pseudomonadati</taxon>
        <taxon>Pseudomonadota</taxon>
        <taxon>Acidithiobacillia</taxon>
        <taxon>Acidithiobacillales</taxon>
        <taxon>Acidithiobacillaceae</taxon>
        <taxon>Acidithiobacillus</taxon>
    </lineage>
</organism>
<name>A0ABS5ZMC4_9PROT</name>
<proteinExistence type="predicted"/>
<accession>A0ABS5ZMC4</accession>
<evidence type="ECO:0000313" key="3">
    <source>
        <dbReference type="Proteomes" id="UP001197028"/>
    </source>
</evidence>
<gene>
    <name evidence="2" type="ORF">HJG40_03035</name>
</gene>
<protein>
    <submittedName>
        <fullName evidence="2">Uncharacterized protein</fullName>
    </submittedName>
</protein>
<dbReference type="RefSeq" id="WP_215862828.1">
    <property type="nucleotide sequence ID" value="NZ_JABELD010000020.1"/>
</dbReference>
<feature type="compositionally biased region" description="Low complexity" evidence="1">
    <location>
        <begin position="14"/>
        <end position="30"/>
    </location>
</feature>
<dbReference type="Proteomes" id="UP001197028">
    <property type="component" value="Unassembled WGS sequence"/>
</dbReference>
<evidence type="ECO:0000313" key="2">
    <source>
        <dbReference type="EMBL" id="MBU2737799.1"/>
    </source>
</evidence>
<evidence type="ECO:0000256" key="1">
    <source>
        <dbReference type="SAM" id="MobiDB-lite"/>
    </source>
</evidence>
<dbReference type="EMBL" id="JABELD010000020">
    <property type="protein sequence ID" value="MBU2737799.1"/>
    <property type="molecule type" value="Genomic_DNA"/>
</dbReference>
<feature type="region of interest" description="Disordered" evidence="1">
    <location>
        <begin position="1"/>
        <end position="30"/>
    </location>
</feature>
<keyword evidence="3" id="KW-1185">Reference proteome</keyword>
<comment type="caution">
    <text evidence="2">The sequence shown here is derived from an EMBL/GenBank/DDBJ whole genome shotgun (WGS) entry which is preliminary data.</text>
</comment>
<reference evidence="2 3" key="1">
    <citation type="journal article" date="2021" name="ISME J.">
        <title>Genomic evolution of the class Acidithiobacillia: deep-branching Proteobacteria living in extreme acidic conditions.</title>
        <authorList>
            <person name="Moya-Beltran A."/>
            <person name="Beard S."/>
            <person name="Rojas-Villalobos C."/>
            <person name="Issotta F."/>
            <person name="Gallardo Y."/>
            <person name="Ulloa R."/>
            <person name="Giaveno A."/>
            <person name="Degli Esposti M."/>
            <person name="Johnson D.B."/>
            <person name="Quatrini R."/>
        </authorList>
    </citation>
    <scope>NUCLEOTIDE SEQUENCE [LARGE SCALE GENOMIC DNA]</scope>
    <source>
        <strain evidence="2 3">ATCC 19703</strain>
    </source>
</reference>
<sequence>MKLLNQHQERDITSSFNPSSPPNNNHFSHNHVSAKDWENLITAKGNAEKADAWVRARLHEVENLSTGAQEAYLRIMTRNLP</sequence>